<comment type="subcellular location">
    <subcellularLocation>
        <location evidence="2">Cytoplasm</location>
        <location evidence="2">Cytoskeleton</location>
    </subcellularLocation>
    <subcellularLocation>
        <location evidence="1">Nucleus</location>
    </subcellularLocation>
</comment>
<evidence type="ECO:0000256" key="6">
    <source>
        <dbReference type="ARBA" id="ARBA00022467"/>
    </source>
</evidence>
<dbReference type="SUPFAM" id="SSF90096">
    <property type="entry name" value="Subunits of heterodimeric actin filament capping protein Capz"/>
    <property type="match status" value="1"/>
</dbReference>
<feature type="compositionally biased region" description="Low complexity" evidence="16">
    <location>
        <begin position="1012"/>
        <end position="1036"/>
    </location>
</feature>
<dbReference type="CTD" id="36341009"/>
<evidence type="ECO:0000256" key="16">
    <source>
        <dbReference type="SAM" id="MobiDB-lite"/>
    </source>
</evidence>
<dbReference type="InterPro" id="IPR043175">
    <property type="entry name" value="CAPZB_N"/>
</dbReference>
<dbReference type="Pfam" id="PF01115">
    <property type="entry name" value="F_actin_cap_B"/>
    <property type="match status" value="1"/>
</dbReference>
<keyword evidence="8" id="KW-0805">Transcription regulation</keyword>
<reference evidence="19 20" key="1">
    <citation type="journal article" date="2013" name="Nat. Genet.">
        <title>The genome of the hydatid tapeworm Echinococcus granulosus.</title>
        <authorList>
            <person name="Zheng H."/>
            <person name="Zhang W."/>
            <person name="Zhang L."/>
            <person name="Zhang Z."/>
            <person name="Li J."/>
            <person name="Lu G."/>
            <person name="Zhu Y."/>
            <person name="Wang Y."/>
            <person name="Huang Y."/>
            <person name="Liu J."/>
            <person name="Kang H."/>
            <person name="Chen J."/>
            <person name="Wang L."/>
            <person name="Chen A."/>
            <person name="Yu S."/>
            <person name="Gao Z."/>
            <person name="Jin L."/>
            <person name="Gu W."/>
            <person name="Wang Z."/>
            <person name="Zhao L."/>
            <person name="Shi B."/>
            <person name="Wen H."/>
            <person name="Lin R."/>
            <person name="Jones M.K."/>
            <person name="Brejova B."/>
            <person name="Vinar T."/>
            <person name="Zhao G."/>
            <person name="McManus D.P."/>
            <person name="Chen Z."/>
            <person name="Zhou Y."/>
            <person name="Wang S."/>
        </authorList>
    </citation>
    <scope>NUCLEOTIDE SEQUENCE [LARGE SCALE GENOMIC DNA]</scope>
</reference>
<keyword evidence="7" id="KW-0963">Cytoplasm</keyword>
<feature type="compositionally biased region" description="Low complexity" evidence="16">
    <location>
        <begin position="1445"/>
        <end position="1467"/>
    </location>
</feature>
<feature type="region of interest" description="Disordered" evidence="16">
    <location>
        <begin position="1376"/>
        <end position="1538"/>
    </location>
</feature>
<dbReference type="GO" id="GO:0003779">
    <property type="term" value="F:actin binding"/>
    <property type="evidence" value="ECO:0007669"/>
    <property type="project" value="UniProtKB-KW"/>
</dbReference>
<evidence type="ECO:0000256" key="14">
    <source>
        <dbReference type="PROSITE-ProRule" id="PRU01077"/>
    </source>
</evidence>
<keyword evidence="10" id="KW-0009">Actin-binding</keyword>
<dbReference type="SUPFAM" id="SSF50044">
    <property type="entry name" value="SH3-domain"/>
    <property type="match status" value="1"/>
</dbReference>
<dbReference type="Pfam" id="PF11571">
    <property type="entry name" value="Med27"/>
    <property type="match status" value="1"/>
</dbReference>
<evidence type="ECO:0000256" key="12">
    <source>
        <dbReference type="ARBA" id="ARBA00023242"/>
    </source>
</evidence>
<dbReference type="PANTHER" id="PTHR15735">
    <property type="entry name" value="FCH AND DOUBLE SH3 DOMAINS PROTEIN"/>
    <property type="match status" value="1"/>
</dbReference>
<dbReference type="EMBL" id="APAU02000038">
    <property type="protein sequence ID" value="EUB59818.1"/>
    <property type="molecule type" value="Genomic_DNA"/>
</dbReference>
<name>W6UFD2_ECHGR</name>
<evidence type="ECO:0000256" key="13">
    <source>
        <dbReference type="PROSITE-ProRule" id="PRU00192"/>
    </source>
</evidence>
<dbReference type="InterPro" id="IPR001060">
    <property type="entry name" value="FCH_dom"/>
</dbReference>
<proteinExistence type="inferred from homology"/>
<dbReference type="GO" id="GO:0031594">
    <property type="term" value="C:neuromuscular junction"/>
    <property type="evidence" value="ECO:0007669"/>
    <property type="project" value="TreeGrafter"/>
</dbReference>
<evidence type="ECO:0000256" key="3">
    <source>
        <dbReference type="ARBA" id="ARBA00006039"/>
    </source>
</evidence>
<dbReference type="KEGG" id="egl:EGR_05294"/>
<evidence type="ECO:0000256" key="15">
    <source>
        <dbReference type="SAM" id="Coils"/>
    </source>
</evidence>
<dbReference type="GO" id="GO:0051016">
    <property type="term" value="P:barbed-end actin filament capping"/>
    <property type="evidence" value="ECO:0007669"/>
    <property type="project" value="InterPro"/>
</dbReference>
<feature type="compositionally biased region" description="Low complexity" evidence="16">
    <location>
        <begin position="1487"/>
        <end position="1502"/>
    </location>
</feature>
<keyword evidence="20" id="KW-1185">Reference proteome</keyword>
<dbReference type="InterPro" id="IPR036028">
    <property type="entry name" value="SH3-like_dom_sf"/>
</dbReference>
<comment type="similarity">
    <text evidence="4">Belongs to the Mediator complex subunit 27 family.</text>
</comment>
<dbReference type="RefSeq" id="XP_024351014.1">
    <property type="nucleotide sequence ID" value="XM_024494543.1"/>
</dbReference>
<dbReference type="InterPro" id="IPR031160">
    <property type="entry name" value="F_BAR_dom"/>
</dbReference>
<keyword evidence="11" id="KW-0206">Cytoskeleton</keyword>
<evidence type="ECO:0000256" key="11">
    <source>
        <dbReference type="ARBA" id="ARBA00023212"/>
    </source>
</evidence>
<dbReference type="InterPro" id="IPR027267">
    <property type="entry name" value="AH/BAR_dom_sf"/>
</dbReference>
<feature type="domain" description="SH3" evidence="17">
    <location>
        <begin position="1283"/>
        <end position="1357"/>
    </location>
</feature>
<dbReference type="PANTHER" id="PTHR15735:SF21">
    <property type="entry name" value="PROTEIN NERVOUS WRECK"/>
    <property type="match status" value="1"/>
</dbReference>
<evidence type="ECO:0000256" key="8">
    <source>
        <dbReference type="ARBA" id="ARBA00023015"/>
    </source>
</evidence>
<evidence type="ECO:0000259" key="18">
    <source>
        <dbReference type="PROSITE" id="PS51741"/>
    </source>
</evidence>
<feature type="coiled-coil region" evidence="15">
    <location>
        <begin position="713"/>
        <end position="772"/>
    </location>
</feature>
<feature type="region of interest" description="Disordered" evidence="16">
    <location>
        <begin position="1007"/>
        <end position="1036"/>
    </location>
</feature>
<feature type="compositionally biased region" description="Pro residues" evidence="16">
    <location>
        <begin position="1264"/>
        <end position="1278"/>
    </location>
</feature>
<dbReference type="PROSITE" id="PS51741">
    <property type="entry name" value="F_BAR"/>
    <property type="match status" value="1"/>
</dbReference>
<dbReference type="Pfam" id="PF00611">
    <property type="entry name" value="FCH"/>
    <property type="match status" value="1"/>
</dbReference>
<keyword evidence="14 15" id="KW-0175">Coiled coil</keyword>
<dbReference type="GO" id="GO:0055037">
    <property type="term" value="C:recycling endosome"/>
    <property type="evidence" value="ECO:0007669"/>
    <property type="project" value="TreeGrafter"/>
</dbReference>
<dbReference type="STRING" id="6210.W6UFD2"/>
<dbReference type="Gene3D" id="1.20.1270.60">
    <property type="entry name" value="Arfaptin homology (AH) domain/BAR domain"/>
    <property type="match status" value="1"/>
</dbReference>
<evidence type="ECO:0000256" key="7">
    <source>
        <dbReference type="ARBA" id="ARBA00022490"/>
    </source>
</evidence>
<dbReference type="InterPro" id="IPR037282">
    <property type="entry name" value="CapZ_alpha/beta"/>
</dbReference>
<dbReference type="SUPFAM" id="SSF103657">
    <property type="entry name" value="BAR/IMD domain-like"/>
    <property type="match status" value="1"/>
</dbReference>
<dbReference type="SMART" id="SM00326">
    <property type="entry name" value="SH3"/>
    <property type="match status" value="2"/>
</dbReference>
<evidence type="ECO:0000256" key="1">
    <source>
        <dbReference type="ARBA" id="ARBA00004123"/>
    </source>
</evidence>
<sequence length="1538" mass="171145">MENCKYICCDINRFMGATRSPWTGAFQPPISDPPLPKEQNRHLEELLNTAFSYYVKSYYYSPDTVTSVYCLGRDVGTLVCALIKSPLVDIVYLIDVKKSVGSAIYSLSVVYAIKLMKDDFSDRGINDLCFCFYLRQNRSEELKVSANVNESHVRNIGVLIEAHSQRLEGHLRTCEHLSRWAASNIRDVRRIRLLLMSLLDRPATDPEADTQEVGRQSDVGAELNDIEVSIRKMKSLVDSLDKSATKSKKQMDSRSMLPYNLVLPLDQMDVQMESGDSLRRVDWLVGRNEACRWLRRTNYRTEAIQLSLASCGRFMRNTTLVPLSSGMDLRNLAAPQMSFALIESNSRNPILYVKVGDIMHCLITFGNLCMENIIIRGLDESHYASGHTLRPQAANPGTFPRISQAMSDLLYSRAISGFSTNLLPNVDTMPEGLPPTASQLDLTTPSRHVTFVRVTEAARNALVHFATTTEPPTQLSALHQFCDWLQTYTRLFTEPCVNCDQLLGQDAALPVLRTFHTNPANARAQHEQCRKFIGVYYLVSARNKILCLGLDWWDRCIKVVMQASTKKPQSQLKYIQSEHFSRLLSKQNNETELLEDMRSFCKQRAILDKEYGQALQKLCSSFLSKKEFLALPNPPNTGHRSVWDIWKLFLQEFNALALSHLKLAEIHHRLSLELKPVKSLRVAVSKRIFEQLKSLQNDLAASMQEMVKSQKIYSEEEKQAHETRLKAMNIEDKLRRRSTNLFSTMAQLHRNHAKISQRRDEYENRSAGARNEYLFQLTAINAHLDHYLKTDIPDLAQILDGDVYDRFREVLYKTSEMELEICRHHQDPLKALLEESTKINRKTAWENFIKELPIFSADVEFHFEPRDGDTISSLLSVNAKEGSFEQVAKKLARRFVTRERRIKSYRQEINDLCSGRISPSPGMSVSLSQDCDTSEDSGALNQEYVENKVEELEFAIRREEIEKTKISACLELLKKTHVDVQAALYEANLAATEVRTGTVGRGMEVAEKAQHGASSSSTAATGSSSTEGSTVGLTGLLTDSTKHRNSFLLENAFAPLNSSIPRSRTQNGGISRTSAQQLANEAWARANATSPGANDEPSFIQLDDEDPPSQQQPSRREPSPEVDWTGGGQLPKATAMYEFLAARSDEINMVCNERVVLLGAGDGEDWRDYVNVSCSIKNSCKQTTILVYSNAYQIDGYATEVLRYGFCTARSVRSLLDGKAGLVPRAFLSIDPTPPPAPPHPAVPALAVKSDTEQEPSDKTPLSPTSPPSEPVAPPHPPMEQCLAGQFVRALIDFAGTAEDELSFGVGAVIHVLGRPAVGEVDDGWIEGELVPLTDAETTTPPACGVFPSMLVEAVTPDDIWQRRLSACRPRPAKALLSTGSTADAKVSPSGERRCKPLSSSGSVPSPRLSNSASRSKSRSASAKRSWGGGASGGPRRSTVSHNTSSSHRSSHHQQQQQQQHHGQQGRETSTGHGRVSRSLVAAKVTPSQASPPSAEAHPPASTHQQQEPSPFIPNEEGRISPNQTYGNEEVRCFPTVS</sequence>
<dbReference type="InterPro" id="IPR042276">
    <property type="entry name" value="CapZ_alpha/beta_2"/>
</dbReference>
<evidence type="ECO:0000256" key="4">
    <source>
        <dbReference type="ARBA" id="ARBA00008048"/>
    </source>
</evidence>
<dbReference type="GeneID" id="36341009"/>
<evidence type="ECO:0000313" key="19">
    <source>
        <dbReference type="EMBL" id="EUB59818.1"/>
    </source>
</evidence>
<dbReference type="Gene3D" id="1.20.58.570">
    <property type="match status" value="1"/>
</dbReference>
<accession>W6UFD2</accession>
<organism evidence="19 20">
    <name type="scientific">Echinococcus granulosus</name>
    <name type="common">Hydatid tapeworm</name>
    <dbReference type="NCBI Taxonomy" id="6210"/>
    <lineage>
        <taxon>Eukaryota</taxon>
        <taxon>Metazoa</taxon>
        <taxon>Spiralia</taxon>
        <taxon>Lophotrochozoa</taxon>
        <taxon>Platyhelminthes</taxon>
        <taxon>Cestoda</taxon>
        <taxon>Eucestoda</taxon>
        <taxon>Cyclophyllidea</taxon>
        <taxon>Taeniidae</taxon>
        <taxon>Echinococcus</taxon>
        <taxon>Echinococcus granulosus group</taxon>
    </lineage>
</organism>
<evidence type="ECO:0000256" key="9">
    <source>
        <dbReference type="ARBA" id="ARBA00023163"/>
    </source>
</evidence>
<protein>
    <submittedName>
        <fullName evidence="19">FCH and double SH3 domains protein</fullName>
    </submittedName>
</protein>
<dbReference type="InterPro" id="IPR001452">
    <property type="entry name" value="SH3_domain"/>
</dbReference>
<gene>
    <name evidence="19" type="ORF">EGR_05294</name>
</gene>
<dbReference type="SMART" id="SM00055">
    <property type="entry name" value="FCH"/>
    <property type="match status" value="1"/>
</dbReference>
<dbReference type="Proteomes" id="UP000019149">
    <property type="component" value="Unassembled WGS sequence"/>
</dbReference>
<dbReference type="InterPro" id="IPR021627">
    <property type="entry name" value="Mediator_Med27"/>
</dbReference>
<dbReference type="GO" id="GO:0007274">
    <property type="term" value="P:neuromuscular synaptic transmission"/>
    <property type="evidence" value="ECO:0007669"/>
    <property type="project" value="TreeGrafter"/>
</dbReference>
<dbReference type="Gene3D" id="3.90.1150.210">
    <property type="entry name" value="F-actin capping protein, beta subunit"/>
    <property type="match status" value="1"/>
</dbReference>
<keyword evidence="12" id="KW-0539">Nucleus</keyword>
<dbReference type="OrthoDB" id="10065861at2759"/>
<feature type="domain" description="F-BAR" evidence="18">
    <location>
        <begin position="568"/>
        <end position="844"/>
    </location>
</feature>
<evidence type="ECO:0000256" key="10">
    <source>
        <dbReference type="ARBA" id="ARBA00023203"/>
    </source>
</evidence>
<dbReference type="GO" id="GO:0008290">
    <property type="term" value="C:F-actin capping protein complex"/>
    <property type="evidence" value="ECO:0007669"/>
    <property type="project" value="InterPro"/>
</dbReference>
<keyword evidence="9" id="KW-0804">Transcription</keyword>
<evidence type="ECO:0000259" key="17">
    <source>
        <dbReference type="PROSITE" id="PS50002"/>
    </source>
</evidence>
<dbReference type="PROSITE" id="PS50002">
    <property type="entry name" value="SH3"/>
    <property type="match status" value="1"/>
</dbReference>
<dbReference type="InterPro" id="IPR001698">
    <property type="entry name" value="CAPZB"/>
</dbReference>
<comment type="caution">
    <text evidence="19">The sequence shown here is derived from an EMBL/GenBank/DDBJ whole genome shotgun (WGS) entry which is preliminary data.</text>
</comment>
<keyword evidence="5 13" id="KW-0728">SH3 domain</keyword>
<keyword evidence="6" id="KW-0117">Actin capping</keyword>
<evidence type="ECO:0000256" key="2">
    <source>
        <dbReference type="ARBA" id="ARBA00004245"/>
    </source>
</evidence>
<feature type="region of interest" description="Disordered" evidence="16">
    <location>
        <begin position="1249"/>
        <end position="1279"/>
    </location>
</feature>
<evidence type="ECO:0000256" key="5">
    <source>
        <dbReference type="ARBA" id="ARBA00022443"/>
    </source>
</evidence>
<dbReference type="GO" id="GO:0016592">
    <property type="term" value="C:mediator complex"/>
    <property type="evidence" value="ECO:0007669"/>
    <property type="project" value="InterPro"/>
</dbReference>
<dbReference type="Gene3D" id="2.30.30.40">
    <property type="entry name" value="SH3 Domains"/>
    <property type="match status" value="1"/>
</dbReference>
<evidence type="ECO:0000313" key="20">
    <source>
        <dbReference type="Proteomes" id="UP000019149"/>
    </source>
</evidence>
<feature type="region of interest" description="Disordered" evidence="16">
    <location>
        <begin position="1083"/>
        <end position="1127"/>
    </location>
</feature>
<comment type="similarity">
    <text evidence="3">Belongs to the F-actin-capping protein beta subunit family.</text>
</comment>
<feature type="compositionally biased region" description="Low complexity" evidence="16">
    <location>
        <begin position="1397"/>
        <end position="1426"/>
    </location>
</feature>